<dbReference type="KEGG" id="chya:V22_26620"/>
<evidence type="ECO:0000256" key="4">
    <source>
        <dbReference type="ARBA" id="ARBA00014428"/>
    </source>
</evidence>
<dbReference type="InterPro" id="IPR023631">
    <property type="entry name" value="Amidase_dom"/>
</dbReference>
<sequence length="490" mass="52351">MAATWIDSSAHDIHQAFVSGEAGASEIAGEFLARIDEFDSDVGAFLSTDRDDVGAQCEALEAKKKSGESLGSLAGVPVAVKDVLCDTGQPCTCGSRMLENFVPPYTGHAVQKLRDADAIIIGRTNMDEFAMGSSTENSYFKQTHNPWDLKRAPGGSSGGSAAAVAASMAPLSLGTDTGGSIRQPAGFCGVVGLKPTYGRVSRYGLVAFASSLDQIGPFAHDVTGAAMLLQAIAGHDDLDSTSVDVPVPDYLAELDQPIKGLKIGIVNEHFVEGLDPEVEAAIRTAIEVYESLGAEVKQIELPHSKYAVATYYIIAPSEASSNLARYDGIHYGYRAEKFDDMIDLYARSRGEAFGPEVKRRIMLGTYALSAGYADQYYNQALKVRRLIRRDFDLAFADVDVVLSPVTPTPAFELGELVDDPLAMYLSDIYTISANLAGIPGISIPAGQTAAGLPVGMQLLAGPLQEEKLLRAARMFEKQTDWHTLRAPLGQ</sequence>
<dbReference type="PANTHER" id="PTHR11895">
    <property type="entry name" value="TRANSAMIDASE"/>
    <property type="match status" value="1"/>
</dbReference>
<keyword evidence="12" id="KW-0808">Transferase</keyword>
<feature type="domain" description="Amidase" evidence="11">
    <location>
        <begin position="28"/>
        <end position="469"/>
    </location>
</feature>
<evidence type="ECO:0000256" key="6">
    <source>
        <dbReference type="ARBA" id="ARBA00022741"/>
    </source>
</evidence>
<dbReference type="NCBIfam" id="TIGR00132">
    <property type="entry name" value="gatA"/>
    <property type="match status" value="1"/>
</dbReference>
<evidence type="ECO:0000313" key="13">
    <source>
        <dbReference type="Proteomes" id="UP000319976"/>
    </source>
</evidence>
<dbReference type="PROSITE" id="PS00571">
    <property type="entry name" value="AMIDASES"/>
    <property type="match status" value="1"/>
</dbReference>
<dbReference type="Gene3D" id="3.90.1300.10">
    <property type="entry name" value="Amidase signature (AS) domain"/>
    <property type="match status" value="1"/>
</dbReference>
<dbReference type="InterPro" id="IPR020556">
    <property type="entry name" value="Amidase_CS"/>
</dbReference>
<evidence type="ECO:0000256" key="9">
    <source>
        <dbReference type="ARBA" id="ARBA00047407"/>
    </source>
</evidence>
<evidence type="ECO:0000256" key="5">
    <source>
        <dbReference type="ARBA" id="ARBA00022598"/>
    </source>
</evidence>
<evidence type="ECO:0000256" key="10">
    <source>
        <dbReference type="HAMAP-Rule" id="MF_00120"/>
    </source>
</evidence>
<dbReference type="OrthoDB" id="9811471at2"/>
<comment type="function">
    <text evidence="10">Allows the formation of correctly charged Gln-tRNA(Gln) through the transamidation of misacylated Glu-tRNA(Gln) in organisms which lack glutaminyl-tRNA synthetase. The reaction takes place in the presence of glutamine and ATP through an activated gamma-phospho-Glu-tRNA(Gln).</text>
</comment>
<dbReference type="GO" id="GO:0006412">
    <property type="term" value="P:translation"/>
    <property type="evidence" value="ECO:0007669"/>
    <property type="project" value="UniProtKB-UniRule"/>
</dbReference>
<comment type="similarity">
    <text evidence="1 10">Belongs to the amidase family. GatA subfamily.</text>
</comment>
<feature type="active site" description="Charge relay system" evidence="10">
    <location>
        <position position="156"/>
    </location>
</feature>
<keyword evidence="13" id="KW-1185">Reference proteome</keyword>
<feature type="active site" description="Acyl-ester intermediate" evidence="10">
    <location>
        <position position="180"/>
    </location>
</feature>
<keyword evidence="8 10" id="KW-0648">Protein biosynthesis</keyword>
<dbReference type="EC" id="6.3.5.7" evidence="3 10"/>
<dbReference type="PANTHER" id="PTHR11895:SF151">
    <property type="entry name" value="GLUTAMYL-TRNA(GLN) AMIDOTRANSFERASE SUBUNIT A"/>
    <property type="match status" value="1"/>
</dbReference>
<dbReference type="Pfam" id="PF01425">
    <property type="entry name" value="Amidase"/>
    <property type="match status" value="1"/>
</dbReference>
<dbReference type="EMBL" id="CP036316">
    <property type="protein sequence ID" value="QDT65409.1"/>
    <property type="molecule type" value="Genomic_DNA"/>
</dbReference>
<dbReference type="RefSeq" id="WP_145263383.1">
    <property type="nucleotide sequence ID" value="NZ_CP036316.1"/>
</dbReference>
<dbReference type="Proteomes" id="UP000319976">
    <property type="component" value="Chromosome"/>
</dbReference>
<dbReference type="GO" id="GO:0050567">
    <property type="term" value="F:glutaminyl-tRNA synthase (glutamine-hydrolyzing) activity"/>
    <property type="evidence" value="ECO:0007669"/>
    <property type="project" value="UniProtKB-UniRule"/>
</dbReference>
<reference evidence="12 13" key="1">
    <citation type="submission" date="2019-02" db="EMBL/GenBank/DDBJ databases">
        <title>Deep-cultivation of Planctomycetes and their phenomic and genomic characterization uncovers novel biology.</title>
        <authorList>
            <person name="Wiegand S."/>
            <person name="Jogler M."/>
            <person name="Boedeker C."/>
            <person name="Pinto D."/>
            <person name="Vollmers J."/>
            <person name="Rivas-Marin E."/>
            <person name="Kohn T."/>
            <person name="Peeters S.H."/>
            <person name="Heuer A."/>
            <person name="Rast P."/>
            <person name="Oberbeckmann S."/>
            <person name="Bunk B."/>
            <person name="Jeske O."/>
            <person name="Meyerdierks A."/>
            <person name="Storesund J.E."/>
            <person name="Kallscheuer N."/>
            <person name="Luecker S."/>
            <person name="Lage O.M."/>
            <person name="Pohl T."/>
            <person name="Merkel B.J."/>
            <person name="Hornburger P."/>
            <person name="Mueller R.-W."/>
            <person name="Bruemmer F."/>
            <person name="Labrenz M."/>
            <person name="Spormann A.M."/>
            <person name="Op den Camp H."/>
            <person name="Overmann J."/>
            <person name="Amann R."/>
            <person name="Jetten M.S.M."/>
            <person name="Mascher T."/>
            <person name="Medema M.H."/>
            <person name="Devos D.P."/>
            <person name="Kaster A.-K."/>
            <person name="Ovreas L."/>
            <person name="Rohde M."/>
            <person name="Galperin M.Y."/>
            <person name="Jogler C."/>
        </authorList>
    </citation>
    <scope>NUCLEOTIDE SEQUENCE [LARGE SCALE GENOMIC DNA]</scope>
    <source>
        <strain evidence="12 13">V22</strain>
    </source>
</reference>
<keyword evidence="7 10" id="KW-0067">ATP-binding</keyword>
<keyword evidence="6 10" id="KW-0547">Nucleotide-binding</keyword>
<protein>
    <recommendedName>
        <fullName evidence="4 10">Glutamyl-tRNA(Gln) amidotransferase subunit A</fullName>
        <shortName evidence="10">Glu-ADT subunit A</shortName>
        <ecNumber evidence="3 10">6.3.5.7</ecNumber>
    </recommendedName>
</protein>
<dbReference type="InterPro" id="IPR036928">
    <property type="entry name" value="AS_sf"/>
</dbReference>
<evidence type="ECO:0000256" key="8">
    <source>
        <dbReference type="ARBA" id="ARBA00022917"/>
    </source>
</evidence>
<evidence type="ECO:0000256" key="7">
    <source>
        <dbReference type="ARBA" id="ARBA00022840"/>
    </source>
</evidence>
<evidence type="ECO:0000256" key="3">
    <source>
        <dbReference type="ARBA" id="ARBA00012739"/>
    </source>
</evidence>
<feature type="active site" description="Charge relay system" evidence="10">
    <location>
        <position position="81"/>
    </location>
</feature>
<accession>A0A517TAK8</accession>
<dbReference type="InterPro" id="IPR004412">
    <property type="entry name" value="GatA"/>
</dbReference>
<gene>
    <name evidence="10 12" type="primary">gatA</name>
    <name evidence="12" type="ORF">V22_26620</name>
</gene>
<evidence type="ECO:0000259" key="11">
    <source>
        <dbReference type="Pfam" id="PF01425"/>
    </source>
</evidence>
<dbReference type="GO" id="GO:0030956">
    <property type="term" value="C:glutamyl-tRNA(Gln) amidotransferase complex"/>
    <property type="evidence" value="ECO:0007669"/>
    <property type="project" value="InterPro"/>
</dbReference>
<evidence type="ECO:0000256" key="1">
    <source>
        <dbReference type="ARBA" id="ARBA00008069"/>
    </source>
</evidence>
<comment type="subunit">
    <text evidence="2 10">Heterotrimer of A, B and C subunits.</text>
</comment>
<evidence type="ECO:0000256" key="2">
    <source>
        <dbReference type="ARBA" id="ARBA00011123"/>
    </source>
</evidence>
<dbReference type="GO" id="GO:0016740">
    <property type="term" value="F:transferase activity"/>
    <property type="evidence" value="ECO:0007669"/>
    <property type="project" value="UniProtKB-KW"/>
</dbReference>
<dbReference type="AlphaFoldDB" id="A0A517TAK8"/>
<evidence type="ECO:0000313" key="12">
    <source>
        <dbReference type="EMBL" id="QDT65409.1"/>
    </source>
</evidence>
<dbReference type="InterPro" id="IPR000120">
    <property type="entry name" value="Amidase"/>
</dbReference>
<comment type="catalytic activity">
    <reaction evidence="9 10">
        <text>L-glutamyl-tRNA(Gln) + L-glutamine + ATP + H2O = L-glutaminyl-tRNA(Gln) + L-glutamate + ADP + phosphate + H(+)</text>
        <dbReference type="Rhea" id="RHEA:17521"/>
        <dbReference type="Rhea" id="RHEA-COMP:9681"/>
        <dbReference type="Rhea" id="RHEA-COMP:9684"/>
        <dbReference type="ChEBI" id="CHEBI:15377"/>
        <dbReference type="ChEBI" id="CHEBI:15378"/>
        <dbReference type="ChEBI" id="CHEBI:29985"/>
        <dbReference type="ChEBI" id="CHEBI:30616"/>
        <dbReference type="ChEBI" id="CHEBI:43474"/>
        <dbReference type="ChEBI" id="CHEBI:58359"/>
        <dbReference type="ChEBI" id="CHEBI:78520"/>
        <dbReference type="ChEBI" id="CHEBI:78521"/>
        <dbReference type="ChEBI" id="CHEBI:456216"/>
        <dbReference type="EC" id="6.3.5.7"/>
    </reaction>
</comment>
<proteinExistence type="inferred from homology"/>
<dbReference type="SUPFAM" id="SSF75304">
    <property type="entry name" value="Amidase signature (AS) enzymes"/>
    <property type="match status" value="1"/>
</dbReference>
<keyword evidence="5 10" id="KW-0436">Ligase</keyword>
<dbReference type="HAMAP" id="MF_00120">
    <property type="entry name" value="GatA"/>
    <property type="match status" value="1"/>
</dbReference>
<name>A0A517TAK8_9PLAN</name>
<dbReference type="GO" id="GO:0005524">
    <property type="term" value="F:ATP binding"/>
    <property type="evidence" value="ECO:0007669"/>
    <property type="project" value="UniProtKB-KW"/>
</dbReference>
<organism evidence="12 13">
    <name type="scientific">Calycomorphotria hydatis</name>
    <dbReference type="NCBI Taxonomy" id="2528027"/>
    <lineage>
        <taxon>Bacteria</taxon>
        <taxon>Pseudomonadati</taxon>
        <taxon>Planctomycetota</taxon>
        <taxon>Planctomycetia</taxon>
        <taxon>Planctomycetales</taxon>
        <taxon>Planctomycetaceae</taxon>
        <taxon>Calycomorphotria</taxon>
    </lineage>
</organism>